<keyword evidence="3" id="KW-0997">Cell inner membrane</keyword>
<organism evidence="9 10">
    <name type="scientific">[Clostridium] citroniae WAL-19142</name>
    <dbReference type="NCBI Taxonomy" id="742734"/>
    <lineage>
        <taxon>Bacteria</taxon>
        <taxon>Bacillati</taxon>
        <taxon>Bacillota</taxon>
        <taxon>Clostridia</taxon>
        <taxon>Lachnospirales</taxon>
        <taxon>Lachnospiraceae</taxon>
        <taxon>Enterocloster</taxon>
    </lineage>
</organism>
<evidence type="ECO:0000256" key="4">
    <source>
        <dbReference type="ARBA" id="ARBA00022692"/>
    </source>
</evidence>
<dbReference type="GO" id="GO:0022857">
    <property type="term" value="F:transmembrane transporter activity"/>
    <property type="evidence" value="ECO:0007669"/>
    <property type="project" value="TreeGrafter"/>
</dbReference>
<feature type="transmembrane region" description="Helical" evidence="7">
    <location>
        <begin position="246"/>
        <end position="264"/>
    </location>
</feature>
<feature type="transmembrane region" description="Helical" evidence="7">
    <location>
        <begin position="214"/>
        <end position="240"/>
    </location>
</feature>
<dbReference type="PATRIC" id="fig|742734.4.peg.1504"/>
<comment type="subcellular location">
    <subcellularLocation>
        <location evidence="1">Cell inner membrane</location>
        <topology evidence="1">Multi-pass membrane protein</topology>
    </subcellularLocation>
</comment>
<keyword evidence="6 7" id="KW-0472">Membrane</keyword>
<dbReference type="AlphaFoldDB" id="A0A0J9F266"/>
<dbReference type="PANTHER" id="PTHR33362">
    <property type="entry name" value="SIALIC ACID TRAP TRANSPORTER PERMEASE PROTEIN SIAT-RELATED"/>
    <property type="match status" value="1"/>
</dbReference>
<protein>
    <recommendedName>
        <fullName evidence="8">TRAP C4-dicarboxylate transport system permease DctM subunit domain-containing protein</fullName>
    </recommendedName>
</protein>
<dbReference type="PIRSF" id="PIRSF006066">
    <property type="entry name" value="HI0050"/>
    <property type="match status" value="1"/>
</dbReference>
<feature type="transmembrane region" description="Helical" evidence="7">
    <location>
        <begin position="404"/>
        <end position="425"/>
    </location>
</feature>
<evidence type="ECO:0000256" key="7">
    <source>
        <dbReference type="SAM" id="Phobius"/>
    </source>
</evidence>
<proteinExistence type="predicted"/>
<evidence type="ECO:0000259" key="8">
    <source>
        <dbReference type="Pfam" id="PF06808"/>
    </source>
</evidence>
<dbReference type="GeneID" id="93166762"/>
<evidence type="ECO:0000256" key="3">
    <source>
        <dbReference type="ARBA" id="ARBA00022519"/>
    </source>
</evidence>
<evidence type="ECO:0000313" key="10">
    <source>
        <dbReference type="Proteomes" id="UP000037392"/>
    </source>
</evidence>
<dbReference type="Proteomes" id="UP000037392">
    <property type="component" value="Unassembled WGS sequence"/>
</dbReference>
<dbReference type="NCBIfam" id="TIGR00786">
    <property type="entry name" value="dctM"/>
    <property type="match status" value="1"/>
</dbReference>
<feature type="transmembrane region" description="Helical" evidence="7">
    <location>
        <begin position="340"/>
        <end position="358"/>
    </location>
</feature>
<reference evidence="9 10" key="1">
    <citation type="submission" date="2011-04" db="EMBL/GenBank/DDBJ databases">
        <title>The Genome Sequence of Clostridium citroniae WAL-19142.</title>
        <authorList>
            <consortium name="The Broad Institute Genome Sequencing Platform"/>
            <person name="Earl A."/>
            <person name="Ward D."/>
            <person name="Feldgarden M."/>
            <person name="Gevers D."/>
            <person name="Warren Y.A."/>
            <person name="Tyrrell K.L."/>
            <person name="Citron D.M."/>
            <person name="Goldstein E.J."/>
            <person name="Daigneault M."/>
            <person name="Allen-Vercoe E."/>
            <person name="Young S.K."/>
            <person name="Zeng Q."/>
            <person name="Gargeya S."/>
            <person name="Fitzgerald M."/>
            <person name="Haas B."/>
            <person name="Abouelleil A."/>
            <person name="Alvarado L."/>
            <person name="Arachchi H.M."/>
            <person name="Berlin A."/>
            <person name="Brown A."/>
            <person name="Chapman S.B."/>
            <person name="Chen Z."/>
            <person name="Dunbar C."/>
            <person name="Freedman E."/>
            <person name="Gearin G."/>
            <person name="Gellesch M."/>
            <person name="Goldberg J."/>
            <person name="Griggs A."/>
            <person name="Gujja S."/>
            <person name="Heilman E.R."/>
            <person name="Heiman D."/>
            <person name="Howarth C."/>
            <person name="Larson L."/>
            <person name="Lui A."/>
            <person name="MacDonald P.J."/>
            <person name="Mehta T."/>
            <person name="Montmayeur A."/>
            <person name="Murphy C."/>
            <person name="Neiman D."/>
            <person name="Pearson M."/>
            <person name="Priest M."/>
            <person name="Roberts A."/>
            <person name="Saif S."/>
            <person name="Shea T."/>
            <person name="Shenoy N."/>
            <person name="Sisk P."/>
            <person name="Stolte C."/>
            <person name="Sykes S."/>
            <person name="White J."/>
            <person name="Yandava C."/>
            <person name="Wortman J."/>
            <person name="Nusbaum C."/>
            <person name="Birren B."/>
        </authorList>
    </citation>
    <scope>NUCLEOTIDE SEQUENCE [LARGE SCALE GENOMIC DNA]</scope>
    <source>
        <strain evidence="9 10">WAL-19142</strain>
    </source>
</reference>
<evidence type="ECO:0000313" key="9">
    <source>
        <dbReference type="EMBL" id="KMW22335.1"/>
    </source>
</evidence>
<dbReference type="PANTHER" id="PTHR33362:SF2">
    <property type="entry name" value="TRAP TRANSPORTER LARGE PERMEASE PROTEIN"/>
    <property type="match status" value="1"/>
</dbReference>
<dbReference type="InterPro" id="IPR004681">
    <property type="entry name" value="TRAP_DctM"/>
</dbReference>
<feature type="domain" description="TRAP C4-dicarboxylate transport system permease DctM subunit" evidence="8">
    <location>
        <begin position="13"/>
        <end position="421"/>
    </location>
</feature>
<feature type="transmembrane region" description="Helical" evidence="7">
    <location>
        <begin position="160"/>
        <end position="193"/>
    </location>
</feature>
<dbReference type="GO" id="GO:0005886">
    <property type="term" value="C:plasma membrane"/>
    <property type="evidence" value="ECO:0007669"/>
    <property type="project" value="UniProtKB-SubCell"/>
</dbReference>
<evidence type="ECO:0000256" key="2">
    <source>
        <dbReference type="ARBA" id="ARBA00022475"/>
    </source>
</evidence>
<feature type="transmembrane region" description="Helical" evidence="7">
    <location>
        <begin position="318"/>
        <end position="335"/>
    </location>
</feature>
<accession>A0A0J9F266</accession>
<evidence type="ECO:0000256" key="1">
    <source>
        <dbReference type="ARBA" id="ARBA00004429"/>
    </source>
</evidence>
<keyword evidence="5 7" id="KW-1133">Transmembrane helix</keyword>
<name>A0A0J9F266_9FIRM</name>
<dbReference type="Pfam" id="PF06808">
    <property type="entry name" value="DctM"/>
    <property type="match status" value="1"/>
</dbReference>
<keyword evidence="2" id="KW-1003">Cell membrane</keyword>
<dbReference type="EMBL" id="ADLK01000010">
    <property type="protein sequence ID" value="KMW22335.1"/>
    <property type="molecule type" value="Genomic_DNA"/>
</dbReference>
<feature type="transmembrane region" description="Helical" evidence="7">
    <location>
        <begin position="90"/>
        <end position="111"/>
    </location>
</feature>
<dbReference type="RefSeq" id="WP_007863044.1">
    <property type="nucleotide sequence ID" value="NZ_KQ235876.1"/>
</dbReference>
<feature type="transmembrane region" description="Helical" evidence="7">
    <location>
        <begin position="276"/>
        <end position="298"/>
    </location>
</feature>
<feature type="transmembrane region" description="Helical" evidence="7">
    <location>
        <begin position="364"/>
        <end position="392"/>
    </location>
</feature>
<evidence type="ECO:0000256" key="6">
    <source>
        <dbReference type="ARBA" id="ARBA00023136"/>
    </source>
</evidence>
<gene>
    <name evidence="9" type="ORF">HMPREF9470_01404</name>
</gene>
<keyword evidence="4 7" id="KW-0812">Transmembrane</keyword>
<dbReference type="InterPro" id="IPR010656">
    <property type="entry name" value="DctM"/>
</dbReference>
<feature type="transmembrane region" description="Helical" evidence="7">
    <location>
        <begin position="58"/>
        <end position="78"/>
    </location>
</feature>
<comment type="caution">
    <text evidence="9">The sequence shown here is derived from an EMBL/GenBank/DDBJ whole genome shotgun (WGS) entry which is preliminary data.</text>
</comment>
<dbReference type="OrthoDB" id="9785600at2"/>
<sequence length="430" mass="46069">MPSETIAILLLIGLFIFLMAVRMPIALSIGIASMVTCIYLDIPVQMVLQNMVKGVNTYSLLAVPFFILMGDIMSAGGISKRLLRLAGVMVGWMHGGLAMVTIVASLLFGAVSGSSAASVATLGPTLIPNMEKEGYEKDFATCIVMASSVEGILIPPSQNMVIYALAAGGVSVGALFLAGILPGCLLAGCLMVYSYYVARKRNYPIGEKFQIKKVWLAFKDAFWGLLTIVIVVIGVCTGFITATESAALAVLWSIFVTFAIYREVSIKELPRMLFNSVKTLAMIMILISMSTAFGWLMAYLKVPVLITNSIYSITDNPVIIMLIINVLLLGLGMVMEMGSLILIVTPILLPIVQSIGYSPVHFGVIMILNLGIGLLTPPVGSSLFIASGISGIKIEALTKRMLPIYLTMIICLMMVTFIPAISMTLPNLGA</sequence>
<evidence type="ECO:0000256" key="5">
    <source>
        <dbReference type="ARBA" id="ARBA00022989"/>
    </source>
</evidence>